<dbReference type="SUPFAM" id="SSF55785">
    <property type="entry name" value="PYP-like sensor domain (PAS domain)"/>
    <property type="match status" value="2"/>
</dbReference>
<organism evidence="24 25">
    <name type="scientific">Desulfonatronospira thiodismutans ASO3-1</name>
    <dbReference type="NCBI Taxonomy" id="555779"/>
    <lineage>
        <taxon>Bacteria</taxon>
        <taxon>Pseudomonadati</taxon>
        <taxon>Thermodesulfobacteriota</taxon>
        <taxon>Desulfovibrionia</taxon>
        <taxon>Desulfovibrionales</taxon>
        <taxon>Desulfonatronovibrionaceae</taxon>
        <taxon>Desulfonatronospira</taxon>
    </lineage>
</organism>
<dbReference type="InterPro" id="IPR036641">
    <property type="entry name" value="HPT_dom_sf"/>
</dbReference>
<feature type="modified residue" description="Phosphohistidine" evidence="14">
    <location>
        <position position="1378"/>
    </location>
</feature>
<dbReference type="SMART" id="SM00086">
    <property type="entry name" value="PAC"/>
    <property type="match status" value="2"/>
</dbReference>
<dbReference type="InterPro" id="IPR036097">
    <property type="entry name" value="HisK_dim/P_sf"/>
</dbReference>
<dbReference type="PROSITE" id="PS50109">
    <property type="entry name" value="HIS_KIN"/>
    <property type="match status" value="1"/>
</dbReference>
<evidence type="ECO:0000256" key="6">
    <source>
        <dbReference type="ARBA" id="ARBA00022679"/>
    </source>
</evidence>
<keyword evidence="5 15" id="KW-0597">Phosphoprotein</keyword>
<dbReference type="Pfam" id="PF00989">
    <property type="entry name" value="PAS"/>
    <property type="match status" value="2"/>
</dbReference>
<evidence type="ECO:0000256" key="1">
    <source>
        <dbReference type="ARBA" id="ARBA00000085"/>
    </source>
</evidence>
<dbReference type="SMART" id="SM00091">
    <property type="entry name" value="PAS"/>
    <property type="match status" value="2"/>
</dbReference>
<comment type="catalytic activity">
    <reaction evidence="1">
        <text>ATP + protein L-histidine = ADP + protein N-phospho-L-histidine.</text>
        <dbReference type="EC" id="2.7.13.3"/>
    </reaction>
</comment>
<feature type="domain" description="PAS" evidence="21">
    <location>
        <begin position="545"/>
        <end position="599"/>
    </location>
</feature>
<evidence type="ECO:0000259" key="20">
    <source>
        <dbReference type="PROSITE" id="PS50110"/>
    </source>
</evidence>
<dbReference type="Gene3D" id="1.20.120.160">
    <property type="entry name" value="HPT domain"/>
    <property type="match status" value="1"/>
</dbReference>
<dbReference type="FunFam" id="3.30.565.10:FF:000010">
    <property type="entry name" value="Sensor histidine kinase RcsC"/>
    <property type="match status" value="1"/>
</dbReference>
<dbReference type="SUPFAM" id="SSF52172">
    <property type="entry name" value="CheY-like"/>
    <property type="match status" value="2"/>
</dbReference>
<dbReference type="PROSITE" id="PS50113">
    <property type="entry name" value="PAC"/>
    <property type="match status" value="2"/>
</dbReference>
<gene>
    <name evidence="24" type="ORF">Dthio_PD3346</name>
</gene>
<evidence type="ECO:0000256" key="16">
    <source>
        <dbReference type="SAM" id="Coils"/>
    </source>
</evidence>
<dbReference type="Pfam" id="PF11845">
    <property type="entry name" value="Tll0287-like"/>
    <property type="match status" value="1"/>
</dbReference>
<comment type="subcellular location">
    <subcellularLocation>
        <location evidence="2">Cell membrane</location>
        <topology evidence="2">Multi-pass membrane protein</topology>
    </subcellularLocation>
</comment>
<dbReference type="GO" id="GO:0006355">
    <property type="term" value="P:regulation of DNA-templated transcription"/>
    <property type="evidence" value="ECO:0007669"/>
    <property type="project" value="InterPro"/>
</dbReference>
<feature type="modified residue" description="4-aspartylphosphate" evidence="15">
    <location>
        <position position="1021"/>
    </location>
</feature>
<feature type="domain" description="PAC" evidence="22">
    <location>
        <begin position="328"/>
        <end position="380"/>
    </location>
</feature>
<dbReference type="GO" id="GO:0000155">
    <property type="term" value="F:phosphorelay sensor kinase activity"/>
    <property type="evidence" value="ECO:0007669"/>
    <property type="project" value="InterPro"/>
</dbReference>
<keyword evidence="4" id="KW-1003">Cell membrane</keyword>
<dbReference type="InterPro" id="IPR029016">
    <property type="entry name" value="GAF-like_dom_sf"/>
</dbReference>
<feature type="modified residue" description="4-aspartylphosphate" evidence="15">
    <location>
        <position position="1169"/>
    </location>
</feature>
<dbReference type="Gene3D" id="3.30.565.10">
    <property type="entry name" value="Histidine kinase-like ATPase, C-terminal domain"/>
    <property type="match status" value="1"/>
</dbReference>
<dbReference type="Proteomes" id="UP000005496">
    <property type="component" value="Unassembled WGS sequence"/>
</dbReference>
<dbReference type="SMART" id="SM00388">
    <property type="entry name" value="HisKA"/>
    <property type="match status" value="1"/>
</dbReference>
<dbReference type="RefSeq" id="WP_008869035.1">
    <property type="nucleotide sequence ID" value="NZ_ACJN02000001.1"/>
</dbReference>
<evidence type="ECO:0000256" key="9">
    <source>
        <dbReference type="ARBA" id="ARBA00022777"/>
    </source>
</evidence>
<dbReference type="InterPro" id="IPR000014">
    <property type="entry name" value="PAS"/>
</dbReference>
<dbReference type="InterPro" id="IPR013767">
    <property type="entry name" value="PAS_fold"/>
</dbReference>
<feature type="coiled-coil region" evidence="16">
    <location>
        <begin position="661"/>
        <end position="698"/>
    </location>
</feature>
<dbReference type="Pfam" id="PF02518">
    <property type="entry name" value="HATPase_c"/>
    <property type="match status" value="1"/>
</dbReference>
<evidence type="ECO:0000256" key="18">
    <source>
        <dbReference type="SAM" id="Phobius"/>
    </source>
</evidence>
<feature type="domain" description="HPt" evidence="23">
    <location>
        <begin position="1339"/>
        <end position="1436"/>
    </location>
</feature>
<keyword evidence="25" id="KW-1185">Reference proteome</keyword>
<dbReference type="Pfam" id="PF13185">
    <property type="entry name" value="GAF_2"/>
    <property type="match status" value="1"/>
</dbReference>
<evidence type="ECO:0000256" key="10">
    <source>
        <dbReference type="ARBA" id="ARBA00022840"/>
    </source>
</evidence>
<evidence type="ECO:0000256" key="7">
    <source>
        <dbReference type="ARBA" id="ARBA00022692"/>
    </source>
</evidence>
<dbReference type="SMART" id="SM00448">
    <property type="entry name" value="REC"/>
    <property type="match status" value="2"/>
</dbReference>
<dbReference type="PANTHER" id="PTHR45339:SF1">
    <property type="entry name" value="HYBRID SIGNAL TRANSDUCTION HISTIDINE KINASE J"/>
    <property type="match status" value="1"/>
</dbReference>
<dbReference type="SUPFAM" id="SSF47384">
    <property type="entry name" value="Homodimeric domain of signal transducing histidine kinase"/>
    <property type="match status" value="1"/>
</dbReference>
<dbReference type="Pfam" id="PF00072">
    <property type="entry name" value="Response_reg"/>
    <property type="match status" value="2"/>
</dbReference>
<keyword evidence="11 18" id="KW-1133">Transmembrane helix</keyword>
<dbReference type="InterPro" id="IPR021796">
    <property type="entry name" value="Tll0287-like_dom"/>
</dbReference>
<dbReference type="GO" id="GO:0005886">
    <property type="term" value="C:plasma membrane"/>
    <property type="evidence" value="ECO:0007669"/>
    <property type="project" value="UniProtKB-SubCell"/>
</dbReference>
<evidence type="ECO:0000256" key="4">
    <source>
        <dbReference type="ARBA" id="ARBA00022475"/>
    </source>
</evidence>
<dbReference type="InterPro" id="IPR004358">
    <property type="entry name" value="Sig_transdc_His_kin-like_C"/>
</dbReference>
<feature type="domain" description="PAS" evidence="21">
    <location>
        <begin position="250"/>
        <end position="323"/>
    </location>
</feature>
<feature type="domain" description="Response regulatory" evidence="20">
    <location>
        <begin position="1120"/>
        <end position="1284"/>
    </location>
</feature>
<feature type="region of interest" description="Disordered" evidence="17">
    <location>
        <begin position="1291"/>
        <end position="1310"/>
    </location>
</feature>
<dbReference type="Pfam" id="PF00512">
    <property type="entry name" value="HisKA"/>
    <property type="match status" value="1"/>
</dbReference>
<dbReference type="InterPro" id="IPR003594">
    <property type="entry name" value="HATPase_dom"/>
</dbReference>
<dbReference type="EC" id="2.7.13.3" evidence="3"/>
<evidence type="ECO:0000259" key="22">
    <source>
        <dbReference type="PROSITE" id="PS50113"/>
    </source>
</evidence>
<evidence type="ECO:0000256" key="15">
    <source>
        <dbReference type="PROSITE-ProRule" id="PRU00169"/>
    </source>
</evidence>
<evidence type="ECO:0000256" key="8">
    <source>
        <dbReference type="ARBA" id="ARBA00022741"/>
    </source>
</evidence>
<dbReference type="SMART" id="SM00065">
    <property type="entry name" value="GAF"/>
    <property type="match status" value="1"/>
</dbReference>
<dbReference type="SUPFAM" id="SSF47226">
    <property type="entry name" value="Histidine-containing phosphotransfer domain, HPT domain"/>
    <property type="match status" value="1"/>
</dbReference>
<dbReference type="InterPro" id="IPR036890">
    <property type="entry name" value="HATPase_C_sf"/>
</dbReference>
<keyword evidence="16" id="KW-0175">Coiled coil</keyword>
<evidence type="ECO:0000259" key="23">
    <source>
        <dbReference type="PROSITE" id="PS50894"/>
    </source>
</evidence>
<dbReference type="InterPro" id="IPR008207">
    <property type="entry name" value="Sig_transdc_His_kin_Hpt_dom"/>
</dbReference>
<feature type="domain" description="PAC" evidence="22">
    <location>
        <begin position="623"/>
        <end position="673"/>
    </location>
</feature>
<keyword evidence="8" id="KW-0547">Nucleotide-binding</keyword>
<dbReference type="SMART" id="SM00073">
    <property type="entry name" value="HPT"/>
    <property type="match status" value="1"/>
</dbReference>
<dbReference type="PROSITE" id="PS50110">
    <property type="entry name" value="RESPONSE_REGULATORY"/>
    <property type="match status" value="2"/>
</dbReference>
<proteinExistence type="predicted"/>
<evidence type="ECO:0000313" key="25">
    <source>
        <dbReference type="Proteomes" id="UP000005496"/>
    </source>
</evidence>
<dbReference type="CDD" id="cd17546">
    <property type="entry name" value="REC_hyHK_CKI1_RcsC-like"/>
    <property type="match status" value="2"/>
</dbReference>
<dbReference type="Gene3D" id="3.30.450.20">
    <property type="entry name" value="PAS domain"/>
    <property type="match status" value="2"/>
</dbReference>
<evidence type="ECO:0000256" key="2">
    <source>
        <dbReference type="ARBA" id="ARBA00004651"/>
    </source>
</evidence>
<protein>
    <recommendedName>
        <fullName evidence="3">histidine kinase</fullName>
        <ecNumber evidence="3">2.7.13.3</ecNumber>
    </recommendedName>
</protein>
<dbReference type="FunFam" id="1.10.287.130:FF:000003">
    <property type="entry name" value="Histidine kinase"/>
    <property type="match status" value="1"/>
</dbReference>
<dbReference type="Pfam" id="PF01627">
    <property type="entry name" value="Hpt"/>
    <property type="match status" value="1"/>
</dbReference>
<feature type="transmembrane region" description="Helical" evidence="18">
    <location>
        <begin position="218"/>
        <end position="240"/>
    </location>
</feature>
<sequence>MNKLKLTTSLNTNRLLLTAAVIWIAVLAVSLAWNWHQVENTTRTLAENEARAYFEKDIAYRHWAAMHGGVYVQPTETTPPNPYLDHVPDRDVTTTGGKDLTLLNPSYMTRQVHALGLQHYDMLGHITSLNPLRRENAPDQWESQALLSFRQGEDRVSSVEDITGQQYLRFMEPLKTQESCLGCHGHQGYAVGDIQGGISVSVPWEPYMAQGAKQKTDLGIAHALIGVLGLLGLGMGYRLVRHSEMQLLESRDHTAATLHAISDGVFSCDKLGRIQEMNPAAENLTGWTIDECMGRPLKEVFNIVTLDDHSQEENPVSKALQQGRVVGQETYSVLIVRNGSKITIKKSCSPIKDNMGNIIGAVLVFRDITGEHTANLLTMKRLELYEYAEAHSLDELMTKVLDDAEEFVDSSIGFFHFVEKDQKTLSLQRWSTRSLKELCHMPGNKMHYPIDQAGVWVQAAREKRPVIHNDYESMPDKKGLPEGHARVIREAVVPVIRDNRVVAIMGLGNKPAAYDKKDVEVISFFADVTWDLVQQKRTQEALQNSQARLKTITDAAQTAIIMMDAQGYVSYWNPAAETILGYARDEAIGRDLHELIMPSRYTEDFHASFPEFQSTGQGNAVGRTTELYALTKNGREIPVELSLSSVLIQGQWHAIGIVRDITEKKQAQEELQRNARNLELKNAELDAARINAEEATKAKSEFLANMSHEIRTPMNGVIGMTGLLLDTDLDSEQQHYARTVRSSAESLLTVINDILDFSKIEAGRLDIETVDFDLEAMLRDFSGMMAVKAEEKGLELICSMDPNVPSMVRGDSGRLRQILMNLVGNAVKFTEHGEVEIKVSRMVNDECENPNAETQENSHDLYRSSFTTQHSCLMHFSVRDTGIGIPEDKQDSLFESFSQVDASTTRKFGGTGLGLAISRQLAEIMGGTAGLESVEGRGSTFWFTVRLGIQHEQQQERPAPACLQGVRTLIVDDNSTNRETLRVRLGSWGMRSEEAANGSTALSMLHQAKADNDPFEVAVLDMQMPDMDGETLGRNIKEDGQLKDTRLIMMSSATGQTGDAKRLHEAGFDSIMNKPVLPSELYACLEKILAKTDTADLVAEHAEREETPKGYPDFSGTKARILVAEDNMVNQQVALGILKKMGLRADAVANGREVLHALQNIPYDLVLMDVQMPEMDGLKATRRIRASEVRGQKSEIRSQKSEVSDQRLESESQNSSIPESPNSSTPKSPNSSIPESQNPRIPIIAMTAGAMQEDRERCIEAGMDDYTAKPVNPDELARVLEKWLLENRGQRAEDRSQGGKEEVLRTGEAAETKQEPRYAFTCKMPVFDQEDFITRIGHDSEMASEIMSIYLESIPKNIEALKKFIEQGQKEGATREAHSIKGNSGNVSCLAMAEIAGMIEEAGHAANLEQMGNLLPELERQFEICMAEIRKVMEEEH</sequence>
<feature type="compositionally biased region" description="Low complexity" evidence="17">
    <location>
        <begin position="1218"/>
        <end position="1234"/>
    </location>
</feature>
<comment type="caution">
    <text evidence="24">The sequence shown here is derived from an EMBL/GenBank/DDBJ whole genome shotgun (WGS) entry which is preliminary data.</text>
</comment>
<feature type="compositionally biased region" description="Basic and acidic residues" evidence="17">
    <location>
        <begin position="1186"/>
        <end position="1210"/>
    </location>
</feature>
<keyword evidence="13 18" id="KW-0472">Membrane</keyword>
<feature type="domain" description="Response regulatory" evidence="20">
    <location>
        <begin position="967"/>
        <end position="1089"/>
    </location>
</feature>
<dbReference type="Gene3D" id="3.30.450.290">
    <property type="match status" value="1"/>
</dbReference>
<evidence type="ECO:0000256" key="3">
    <source>
        <dbReference type="ARBA" id="ARBA00012438"/>
    </source>
</evidence>
<dbReference type="SUPFAM" id="SSF55874">
    <property type="entry name" value="ATPase domain of HSP90 chaperone/DNA topoisomerase II/histidine kinase"/>
    <property type="match status" value="1"/>
</dbReference>
<dbReference type="Gene3D" id="3.40.50.2300">
    <property type="match status" value="2"/>
</dbReference>
<keyword evidence="10" id="KW-0067">ATP-binding</keyword>
<evidence type="ECO:0000259" key="19">
    <source>
        <dbReference type="PROSITE" id="PS50109"/>
    </source>
</evidence>
<dbReference type="PROSITE" id="PS50894">
    <property type="entry name" value="HPT"/>
    <property type="match status" value="1"/>
</dbReference>
<keyword evidence="7 18" id="KW-0812">Transmembrane</keyword>
<dbReference type="InterPro" id="IPR001610">
    <property type="entry name" value="PAC"/>
</dbReference>
<dbReference type="Gene3D" id="3.30.450.40">
    <property type="match status" value="1"/>
</dbReference>
<keyword evidence="9 24" id="KW-0418">Kinase</keyword>
<dbReference type="InterPro" id="IPR001789">
    <property type="entry name" value="Sig_transdc_resp-reg_receiver"/>
</dbReference>
<evidence type="ECO:0000256" key="12">
    <source>
        <dbReference type="ARBA" id="ARBA00023012"/>
    </source>
</evidence>
<dbReference type="PANTHER" id="PTHR45339">
    <property type="entry name" value="HYBRID SIGNAL TRANSDUCTION HISTIDINE KINASE J"/>
    <property type="match status" value="1"/>
</dbReference>
<dbReference type="PROSITE" id="PS50112">
    <property type="entry name" value="PAS"/>
    <property type="match status" value="2"/>
</dbReference>
<feature type="transmembrane region" description="Helical" evidence="18">
    <location>
        <begin position="15"/>
        <end position="35"/>
    </location>
</feature>
<dbReference type="InterPro" id="IPR003018">
    <property type="entry name" value="GAF"/>
</dbReference>
<dbReference type="InterPro" id="IPR000700">
    <property type="entry name" value="PAS-assoc_C"/>
</dbReference>
<evidence type="ECO:0000256" key="13">
    <source>
        <dbReference type="ARBA" id="ARBA00023136"/>
    </source>
</evidence>
<dbReference type="CDD" id="cd00130">
    <property type="entry name" value="PAS"/>
    <property type="match status" value="2"/>
</dbReference>
<evidence type="ECO:0000256" key="11">
    <source>
        <dbReference type="ARBA" id="ARBA00022989"/>
    </source>
</evidence>
<accession>D6SMJ6</accession>
<dbReference type="InterPro" id="IPR003661">
    <property type="entry name" value="HisK_dim/P_dom"/>
</dbReference>
<dbReference type="SMART" id="SM00387">
    <property type="entry name" value="HATPase_c"/>
    <property type="match status" value="1"/>
</dbReference>
<evidence type="ECO:0000256" key="14">
    <source>
        <dbReference type="PROSITE-ProRule" id="PRU00110"/>
    </source>
</evidence>
<dbReference type="InterPro" id="IPR011006">
    <property type="entry name" value="CheY-like_superfamily"/>
</dbReference>
<dbReference type="InterPro" id="IPR005467">
    <property type="entry name" value="His_kinase_dom"/>
</dbReference>
<evidence type="ECO:0000256" key="17">
    <source>
        <dbReference type="SAM" id="MobiDB-lite"/>
    </source>
</evidence>
<dbReference type="eggNOG" id="COG5002">
    <property type="taxonomic scope" value="Bacteria"/>
</dbReference>
<dbReference type="NCBIfam" id="TIGR00229">
    <property type="entry name" value="sensory_box"/>
    <property type="match status" value="2"/>
</dbReference>
<dbReference type="OrthoDB" id="9758705at2"/>
<dbReference type="SUPFAM" id="SSF55781">
    <property type="entry name" value="GAF domain-like"/>
    <property type="match status" value="1"/>
</dbReference>
<keyword evidence="12" id="KW-0902">Two-component regulatory system</keyword>
<feature type="region of interest" description="Disordered" evidence="17">
    <location>
        <begin position="1186"/>
        <end position="1240"/>
    </location>
</feature>
<keyword evidence="6" id="KW-0808">Transferase</keyword>
<name>D6SMJ6_9BACT</name>
<dbReference type="EMBL" id="ACJN02000001">
    <property type="protein sequence ID" value="EFI35907.1"/>
    <property type="molecule type" value="Genomic_DNA"/>
</dbReference>
<dbReference type="eggNOG" id="COG0642">
    <property type="taxonomic scope" value="Bacteria"/>
</dbReference>
<dbReference type="CDD" id="cd16922">
    <property type="entry name" value="HATPase_EvgS-ArcB-TorS-like"/>
    <property type="match status" value="1"/>
</dbReference>
<dbReference type="InterPro" id="IPR035965">
    <property type="entry name" value="PAS-like_dom_sf"/>
</dbReference>
<evidence type="ECO:0000313" key="24">
    <source>
        <dbReference type="EMBL" id="EFI35907.1"/>
    </source>
</evidence>
<feature type="domain" description="Histidine kinase" evidence="19">
    <location>
        <begin position="705"/>
        <end position="949"/>
    </location>
</feature>
<dbReference type="eggNOG" id="COG2202">
    <property type="taxonomic scope" value="Bacteria"/>
</dbReference>
<dbReference type="PRINTS" id="PR00344">
    <property type="entry name" value="BCTRLSENSOR"/>
</dbReference>
<reference evidence="24" key="1">
    <citation type="submission" date="2010-05" db="EMBL/GenBank/DDBJ databases">
        <title>The draft genome of Desulfonatronospira thiodismutans ASO3-1.</title>
        <authorList>
            <consortium name="US DOE Joint Genome Institute (JGI-PGF)"/>
            <person name="Lucas S."/>
            <person name="Copeland A."/>
            <person name="Lapidus A."/>
            <person name="Cheng J.-F."/>
            <person name="Bruce D."/>
            <person name="Goodwin L."/>
            <person name="Pitluck S."/>
            <person name="Chertkov O."/>
            <person name="Brettin T."/>
            <person name="Detter J.C."/>
            <person name="Han C."/>
            <person name="Land M.L."/>
            <person name="Hauser L."/>
            <person name="Kyrpides N."/>
            <person name="Mikhailova N."/>
            <person name="Muyzer G."/>
            <person name="Woyke T."/>
        </authorList>
    </citation>
    <scope>NUCLEOTIDE SEQUENCE [LARGE SCALE GENOMIC DNA]</scope>
    <source>
        <strain evidence="24">ASO3-1</strain>
    </source>
</reference>
<evidence type="ECO:0000256" key="5">
    <source>
        <dbReference type="ARBA" id="ARBA00022553"/>
    </source>
</evidence>
<evidence type="ECO:0000259" key="21">
    <source>
        <dbReference type="PROSITE" id="PS50112"/>
    </source>
</evidence>
<dbReference type="GO" id="GO:0005524">
    <property type="term" value="F:ATP binding"/>
    <property type="evidence" value="ECO:0007669"/>
    <property type="project" value="UniProtKB-KW"/>
</dbReference>
<dbReference type="CDD" id="cd00082">
    <property type="entry name" value="HisKA"/>
    <property type="match status" value="1"/>
</dbReference>
<dbReference type="Gene3D" id="1.10.287.130">
    <property type="match status" value="1"/>
</dbReference>